<dbReference type="InterPro" id="IPR036169">
    <property type="entry name" value="DXPR_C_sf"/>
</dbReference>
<dbReference type="Gene3D" id="1.10.1740.10">
    <property type="match status" value="1"/>
</dbReference>
<comment type="cofactor">
    <cofactor evidence="1">
        <name>Mn(2+)</name>
        <dbReference type="ChEBI" id="CHEBI:29035"/>
    </cofactor>
</comment>
<feature type="domain" description="DXP reductoisomerase C-terminal" evidence="14">
    <location>
        <begin position="246"/>
        <end position="341"/>
    </location>
</feature>
<name>A0A382PJN0_9ZZZZ</name>
<evidence type="ECO:0000256" key="1">
    <source>
        <dbReference type="ARBA" id="ARBA00001936"/>
    </source>
</evidence>
<dbReference type="SUPFAM" id="SSF69055">
    <property type="entry name" value="1-deoxy-D-xylulose-5-phosphate reductoisomerase, C-terminal domain"/>
    <property type="match status" value="1"/>
</dbReference>
<evidence type="ECO:0000259" key="13">
    <source>
        <dbReference type="Pfam" id="PF08436"/>
    </source>
</evidence>
<dbReference type="Pfam" id="PF13288">
    <property type="entry name" value="DXPR_C"/>
    <property type="match status" value="1"/>
</dbReference>
<dbReference type="InterPro" id="IPR013512">
    <property type="entry name" value="DXP_reductoisomerase_N"/>
</dbReference>
<dbReference type="UniPathway" id="UPA00056">
    <property type="reaction ID" value="UER00092"/>
</dbReference>
<evidence type="ECO:0000256" key="3">
    <source>
        <dbReference type="ARBA" id="ARBA00005094"/>
    </source>
</evidence>
<feature type="domain" description="1-deoxy-D-xylulose 5-phosphate reductoisomerase N-terminal" evidence="12">
    <location>
        <begin position="1"/>
        <end position="118"/>
    </location>
</feature>
<dbReference type="GO" id="GO:0030145">
    <property type="term" value="F:manganese ion binding"/>
    <property type="evidence" value="ECO:0007669"/>
    <property type="project" value="TreeGrafter"/>
</dbReference>
<comment type="catalytic activity">
    <reaction evidence="11">
        <text>2-C-methyl-D-erythritol 4-phosphate + NADP(+) = 1-deoxy-D-xylulose 5-phosphate + NADPH + H(+)</text>
        <dbReference type="Rhea" id="RHEA:13717"/>
        <dbReference type="ChEBI" id="CHEBI:15378"/>
        <dbReference type="ChEBI" id="CHEBI:57783"/>
        <dbReference type="ChEBI" id="CHEBI:57792"/>
        <dbReference type="ChEBI" id="CHEBI:58262"/>
        <dbReference type="ChEBI" id="CHEBI:58349"/>
        <dbReference type="EC" id="1.1.1.267"/>
    </reaction>
    <physiologicalReaction direction="right-to-left" evidence="11">
        <dbReference type="Rhea" id="RHEA:13719"/>
    </physiologicalReaction>
</comment>
<keyword evidence="9" id="KW-0464">Manganese</keyword>
<evidence type="ECO:0000256" key="10">
    <source>
        <dbReference type="ARBA" id="ARBA00023229"/>
    </source>
</evidence>
<dbReference type="EMBL" id="UINC01107880">
    <property type="protein sequence ID" value="SVC73583.1"/>
    <property type="molecule type" value="Genomic_DNA"/>
</dbReference>
<evidence type="ECO:0000259" key="12">
    <source>
        <dbReference type="Pfam" id="PF02670"/>
    </source>
</evidence>
<sequence length="342" mass="37418">VLGSTGSVGTQTLDVVRSFPGEFNVVGLAARRSIELLAAQVKEFETKLVSCEATSDERAMLLSNGCTECGMEEMVRHPEVDTVVAATVGDVGLEATFAAIDAGKRIALANKESVVMAGEAVMRLAAQNEAELIPVDSEPSAIWQCLRGEKNVSKLIITASGGAFRDIPAEKMADVTPEQALRHPTWSMGPKITIDSATMMNKAFEVIEAHWLFGIPWDDIEIVLHPQSFIHSMVEFVDGSVKAQVSTPDMRLPIQYALFFPDRMPNKLIPRFDPVSIAELSFKPWEPERYPCFNMALDIAKRGGTWPAALCGADDAAVKAFLERRIGFLEIETVIREALKSH</sequence>
<accession>A0A382PJN0</accession>
<dbReference type="PANTHER" id="PTHR30525:SF0">
    <property type="entry name" value="1-DEOXY-D-XYLULOSE 5-PHOSPHATE REDUCTOISOMERASE, CHLOROPLASTIC"/>
    <property type="match status" value="1"/>
</dbReference>
<evidence type="ECO:0000259" key="14">
    <source>
        <dbReference type="Pfam" id="PF13288"/>
    </source>
</evidence>
<evidence type="ECO:0000256" key="11">
    <source>
        <dbReference type="ARBA" id="ARBA00048543"/>
    </source>
</evidence>
<comment type="pathway">
    <text evidence="3">Isoprenoid biosynthesis; isopentenyl diphosphate biosynthesis via DXP pathway; isopentenyl diphosphate from 1-deoxy-D-xylulose 5-phosphate: step 1/6.</text>
</comment>
<dbReference type="InterPro" id="IPR036291">
    <property type="entry name" value="NAD(P)-bd_dom_sf"/>
</dbReference>
<organism evidence="15">
    <name type="scientific">marine metagenome</name>
    <dbReference type="NCBI Taxonomy" id="408172"/>
    <lineage>
        <taxon>unclassified sequences</taxon>
        <taxon>metagenomes</taxon>
        <taxon>ecological metagenomes</taxon>
    </lineage>
</organism>
<feature type="non-terminal residue" evidence="15">
    <location>
        <position position="1"/>
    </location>
</feature>
<dbReference type="Pfam" id="PF08436">
    <property type="entry name" value="DXP_redisom_C"/>
    <property type="match status" value="1"/>
</dbReference>
<dbReference type="InterPro" id="IPR003821">
    <property type="entry name" value="DXP_reductoisomerase"/>
</dbReference>
<dbReference type="SUPFAM" id="SSF55347">
    <property type="entry name" value="Glyceraldehyde-3-phosphate dehydrogenase-like, C-terminal domain"/>
    <property type="match status" value="1"/>
</dbReference>
<dbReference type="GO" id="GO:0051484">
    <property type="term" value="P:isopentenyl diphosphate biosynthetic process, methylerythritol 4-phosphate pathway involved in terpenoid biosynthetic process"/>
    <property type="evidence" value="ECO:0007669"/>
    <property type="project" value="TreeGrafter"/>
</dbReference>
<dbReference type="AlphaFoldDB" id="A0A382PJN0"/>
<dbReference type="Pfam" id="PF02670">
    <property type="entry name" value="DXP_reductoisom"/>
    <property type="match status" value="1"/>
</dbReference>
<evidence type="ECO:0000256" key="8">
    <source>
        <dbReference type="ARBA" id="ARBA00023002"/>
    </source>
</evidence>
<comment type="similarity">
    <text evidence="4">Belongs to the DXR family.</text>
</comment>
<dbReference type="PANTHER" id="PTHR30525">
    <property type="entry name" value="1-DEOXY-D-XYLULOSE 5-PHOSPHATE REDUCTOISOMERASE"/>
    <property type="match status" value="1"/>
</dbReference>
<dbReference type="GO" id="GO:0030604">
    <property type="term" value="F:1-deoxy-D-xylulose-5-phosphate reductoisomerase activity"/>
    <property type="evidence" value="ECO:0007669"/>
    <property type="project" value="UniProtKB-EC"/>
</dbReference>
<comment type="cofactor">
    <cofactor evidence="2">
        <name>Mg(2+)</name>
        <dbReference type="ChEBI" id="CHEBI:18420"/>
    </cofactor>
</comment>
<evidence type="ECO:0000313" key="15">
    <source>
        <dbReference type="EMBL" id="SVC73583.1"/>
    </source>
</evidence>
<dbReference type="NCBIfam" id="TIGR00243">
    <property type="entry name" value="Dxr"/>
    <property type="match status" value="1"/>
</dbReference>
<evidence type="ECO:0000256" key="5">
    <source>
        <dbReference type="ARBA" id="ARBA00012366"/>
    </source>
</evidence>
<feature type="non-terminal residue" evidence="15">
    <location>
        <position position="342"/>
    </location>
</feature>
<dbReference type="EC" id="1.1.1.267" evidence="5"/>
<dbReference type="SUPFAM" id="SSF51735">
    <property type="entry name" value="NAD(P)-binding Rossmann-fold domains"/>
    <property type="match status" value="1"/>
</dbReference>
<evidence type="ECO:0000256" key="2">
    <source>
        <dbReference type="ARBA" id="ARBA00001946"/>
    </source>
</evidence>
<proteinExistence type="inferred from homology"/>
<keyword evidence="6" id="KW-0479">Metal-binding</keyword>
<dbReference type="InterPro" id="IPR026877">
    <property type="entry name" value="DXPR_C"/>
</dbReference>
<keyword evidence="8" id="KW-0560">Oxidoreductase</keyword>
<reference evidence="15" key="1">
    <citation type="submission" date="2018-05" db="EMBL/GenBank/DDBJ databases">
        <authorList>
            <person name="Lanie J.A."/>
            <person name="Ng W.-L."/>
            <person name="Kazmierczak K.M."/>
            <person name="Andrzejewski T.M."/>
            <person name="Davidsen T.M."/>
            <person name="Wayne K.J."/>
            <person name="Tettelin H."/>
            <person name="Glass J.I."/>
            <person name="Rusch D."/>
            <person name="Podicherti R."/>
            <person name="Tsui H.-C.T."/>
            <person name="Winkler M.E."/>
        </authorList>
    </citation>
    <scope>NUCLEOTIDE SEQUENCE</scope>
</reference>
<protein>
    <recommendedName>
        <fullName evidence="5">1-deoxy-D-xylulose-5-phosphate reductoisomerase</fullName>
        <ecNumber evidence="5">1.1.1.267</ecNumber>
    </recommendedName>
</protein>
<keyword evidence="7" id="KW-0521">NADP</keyword>
<dbReference type="HAMAP" id="MF_00183">
    <property type="entry name" value="DXP_reductoisom"/>
    <property type="match status" value="1"/>
</dbReference>
<feature type="domain" description="1-deoxy-D-xylulose 5-phosphate reductoisomerase C-terminal" evidence="13">
    <location>
        <begin position="132"/>
        <end position="213"/>
    </location>
</feature>
<dbReference type="Gene3D" id="3.40.50.720">
    <property type="entry name" value="NAD(P)-binding Rossmann-like Domain"/>
    <property type="match status" value="1"/>
</dbReference>
<dbReference type="PIRSF" id="PIRSF006205">
    <property type="entry name" value="Dxp_reductismrs"/>
    <property type="match status" value="1"/>
</dbReference>
<evidence type="ECO:0000256" key="4">
    <source>
        <dbReference type="ARBA" id="ARBA00006825"/>
    </source>
</evidence>
<dbReference type="FunFam" id="3.40.50.720:FF:000045">
    <property type="entry name" value="1-deoxy-D-xylulose 5-phosphate reductoisomerase"/>
    <property type="match status" value="1"/>
</dbReference>
<dbReference type="GO" id="GO:0070402">
    <property type="term" value="F:NADPH binding"/>
    <property type="evidence" value="ECO:0007669"/>
    <property type="project" value="InterPro"/>
</dbReference>
<evidence type="ECO:0000256" key="9">
    <source>
        <dbReference type="ARBA" id="ARBA00023211"/>
    </source>
</evidence>
<evidence type="ECO:0000256" key="7">
    <source>
        <dbReference type="ARBA" id="ARBA00022857"/>
    </source>
</evidence>
<dbReference type="InterPro" id="IPR013644">
    <property type="entry name" value="DXP_reductoisomerase_C"/>
</dbReference>
<keyword evidence="10" id="KW-0414">Isoprene biosynthesis</keyword>
<evidence type="ECO:0000256" key="6">
    <source>
        <dbReference type="ARBA" id="ARBA00022723"/>
    </source>
</evidence>
<gene>
    <name evidence="15" type="ORF">METZ01_LOCUS326437</name>
</gene>